<dbReference type="InterPro" id="IPR002698">
    <property type="entry name" value="FTHF_cligase"/>
</dbReference>
<evidence type="ECO:0000313" key="6">
    <source>
        <dbReference type="EMBL" id="BCA85521.1"/>
    </source>
</evidence>
<dbReference type="GO" id="GO:0035999">
    <property type="term" value="P:tetrahydrofolate interconversion"/>
    <property type="evidence" value="ECO:0007669"/>
    <property type="project" value="TreeGrafter"/>
</dbReference>
<organism evidence="6 7">
    <name type="scientific">Enterococcus saigonensis</name>
    <dbReference type="NCBI Taxonomy" id="1805431"/>
    <lineage>
        <taxon>Bacteria</taxon>
        <taxon>Bacillati</taxon>
        <taxon>Bacillota</taxon>
        <taxon>Bacilli</taxon>
        <taxon>Lactobacillales</taxon>
        <taxon>Enterococcaceae</taxon>
        <taxon>Enterococcus</taxon>
    </lineage>
</organism>
<accession>A0A679ILF3</accession>
<dbReference type="PANTHER" id="PTHR23407:SF1">
    <property type="entry name" value="5-FORMYLTETRAHYDROFOLATE CYCLO-LIGASE"/>
    <property type="match status" value="1"/>
</dbReference>
<dbReference type="Gene3D" id="3.40.50.10420">
    <property type="entry name" value="NagB/RpiA/CoA transferase-like"/>
    <property type="match status" value="1"/>
</dbReference>
<dbReference type="AlphaFoldDB" id="A0A679ILF3"/>
<dbReference type="GO" id="GO:0005524">
    <property type="term" value="F:ATP binding"/>
    <property type="evidence" value="ECO:0007669"/>
    <property type="project" value="UniProtKB-KW"/>
</dbReference>
<name>A0A679ILF3_9ENTE</name>
<keyword evidence="6" id="KW-0436">Ligase</keyword>
<dbReference type="SUPFAM" id="SSF100950">
    <property type="entry name" value="NagB/RpiA/CoA transferase-like"/>
    <property type="match status" value="1"/>
</dbReference>
<dbReference type="InterPro" id="IPR024185">
    <property type="entry name" value="FTHF_cligase-like_sf"/>
</dbReference>
<proteinExistence type="inferred from homology"/>
<keyword evidence="5" id="KW-0460">Magnesium</keyword>
<dbReference type="PANTHER" id="PTHR23407">
    <property type="entry name" value="ATPASE INHIBITOR/5-FORMYLTETRAHYDROFOLATE CYCLO-LIGASE"/>
    <property type="match status" value="1"/>
</dbReference>
<keyword evidence="2 4" id="KW-0547">Nucleotide-binding</keyword>
<dbReference type="EMBL" id="AP022822">
    <property type="protein sequence ID" value="BCA85521.1"/>
    <property type="molecule type" value="Genomic_DNA"/>
</dbReference>
<gene>
    <name evidence="6" type="ORF">EsVE80_10440</name>
</gene>
<dbReference type="Proteomes" id="UP000502998">
    <property type="component" value="Chromosome"/>
</dbReference>
<evidence type="ECO:0000256" key="2">
    <source>
        <dbReference type="ARBA" id="ARBA00022741"/>
    </source>
</evidence>
<feature type="binding site" evidence="4">
    <location>
        <begin position="3"/>
        <end position="7"/>
    </location>
    <ligand>
        <name>ATP</name>
        <dbReference type="ChEBI" id="CHEBI:30616"/>
    </ligand>
</feature>
<dbReference type="GO" id="GO:0009396">
    <property type="term" value="P:folic acid-containing compound biosynthetic process"/>
    <property type="evidence" value="ECO:0007669"/>
    <property type="project" value="TreeGrafter"/>
</dbReference>
<reference evidence="6 7" key="1">
    <citation type="submission" date="2020-02" db="EMBL/GenBank/DDBJ databases">
        <title>Characterization of vanA genotype vancomycin-resistant Enterococcus saigonensis VE80.</title>
        <authorList>
            <person name="Harada T."/>
            <person name="Motooka D."/>
            <person name="Nakamura S."/>
            <person name="Yamamoto Y."/>
            <person name="Kawahara R."/>
            <person name="Kawatsu K."/>
        </authorList>
    </citation>
    <scope>NUCLEOTIDE SEQUENCE [LARGE SCALE GENOMIC DNA]</scope>
    <source>
        <strain evidence="6 7">VE80</strain>
    </source>
</reference>
<keyword evidence="7" id="KW-1185">Reference proteome</keyword>
<evidence type="ECO:0000256" key="3">
    <source>
        <dbReference type="ARBA" id="ARBA00022840"/>
    </source>
</evidence>
<keyword evidence="3 4" id="KW-0067">ATP-binding</keyword>
<dbReference type="KEGG" id="esg:EsVE80_10440"/>
<sequence length="187" mass="21687">MEKKELRKKGIVKLHELALHKDKKKEKEIIILQLLFASSQWKKANRIGVIRATDIELDTEPIFQRAFQEEKKIVVPKAPQDRLLTFHLVDEHTQYYVSNFGVEEPLVAPIVEKNEIDLLIVPGVVFSSRGYRIGFGGGYYDRFLTDYKGQTISLVFSEQISDDWQPEKFDMPVSKIITDSRNEVAYE</sequence>
<feature type="binding site" evidence="4">
    <location>
        <position position="56"/>
    </location>
    <ligand>
        <name>substrate</name>
    </ligand>
</feature>
<comment type="cofactor">
    <cofactor evidence="5">
        <name>Mg(2+)</name>
        <dbReference type="ChEBI" id="CHEBI:18420"/>
    </cofactor>
</comment>
<protein>
    <recommendedName>
        <fullName evidence="5">5-formyltetrahydrofolate cyclo-ligase</fullName>
        <ecNumber evidence="5">6.3.3.2</ecNumber>
    </recommendedName>
</protein>
<dbReference type="RefSeq" id="WP_173102790.1">
    <property type="nucleotide sequence ID" value="NZ_AP022822.1"/>
</dbReference>
<dbReference type="PIRSF" id="PIRSF006806">
    <property type="entry name" value="FTHF_cligase"/>
    <property type="match status" value="1"/>
</dbReference>
<dbReference type="Pfam" id="PF01812">
    <property type="entry name" value="5-FTHF_cyc-lig"/>
    <property type="match status" value="1"/>
</dbReference>
<comment type="similarity">
    <text evidence="1 5">Belongs to the 5-formyltetrahydrofolate cyclo-ligase family.</text>
</comment>
<dbReference type="InterPro" id="IPR037171">
    <property type="entry name" value="NagB/RpiA_transferase-like"/>
</dbReference>
<dbReference type="EC" id="6.3.3.2" evidence="5"/>
<dbReference type="NCBIfam" id="TIGR02727">
    <property type="entry name" value="MTHFS_bact"/>
    <property type="match status" value="1"/>
</dbReference>
<evidence type="ECO:0000256" key="1">
    <source>
        <dbReference type="ARBA" id="ARBA00010638"/>
    </source>
</evidence>
<evidence type="ECO:0000256" key="5">
    <source>
        <dbReference type="RuleBase" id="RU361279"/>
    </source>
</evidence>
<keyword evidence="5" id="KW-0479">Metal-binding</keyword>
<comment type="catalytic activity">
    <reaction evidence="5">
        <text>(6S)-5-formyl-5,6,7,8-tetrahydrofolate + ATP = (6R)-5,10-methenyltetrahydrofolate + ADP + phosphate</text>
        <dbReference type="Rhea" id="RHEA:10488"/>
        <dbReference type="ChEBI" id="CHEBI:30616"/>
        <dbReference type="ChEBI" id="CHEBI:43474"/>
        <dbReference type="ChEBI" id="CHEBI:57455"/>
        <dbReference type="ChEBI" id="CHEBI:57457"/>
        <dbReference type="ChEBI" id="CHEBI:456216"/>
        <dbReference type="EC" id="6.3.3.2"/>
    </reaction>
</comment>
<evidence type="ECO:0000256" key="4">
    <source>
        <dbReference type="PIRSR" id="PIRSR006806-1"/>
    </source>
</evidence>
<evidence type="ECO:0000313" key="7">
    <source>
        <dbReference type="Proteomes" id="UP000502998"/>
    </source>
</evidence>
<feature type="binding site" evidence="4">
    <location>
        <begin position="132"/>
        <end position="140"/>
    </location>
    <ligand>
        <name>ATP</name>
        <dbReference type="ChEBI" id="CHEBI:30616"/>
    </ligand>
</feature>
<dbReference type="GO" id="GO:0030272">
    <property type="term" value="F:5-formyltetrahydrofolate cyclo-ligase activity"/>
    <property type="evidence" value="ECO:0007669"/>
    <property type="project" value="UniProtKB-EC"/>
</dbReference>
<dbReference type="GO" id="GO:0046872">
    <property type="term" value="F:metal ion binding"/>
    <property type="evidence" value="ECO:0007669"/>
    <property type="project" value="UniProtKB-KW"/>
</dbReference>